<name>A0A940NLN0_9BACI</name>
<dbReference type="GO" id="GO:0044780">
    <property type="term" value="P:bacterial-type flagellum assembly"/>
    <property type="evidence" value="ECO:0007669"/>
    <property type="project" value="InterPro"/>
</dbReference>
<dbReference type="RefSeq" id="WP_209407090.1">
    <property type="nucleotide sequence ID" value="NZ_JAGIYQ010000014.1"/>
</dbReference>
<keyword evidence="4" id="KW-0282">Flagellum</keyword>
<accession>A0A940NLN0</accession>
<comment type="caution">
    <text evidence="4">The sequence shown here is derived from an EMBL/GenBank/DDBJ whole genome shotgun (WGS) entry which is preliminary data.</text>
</comment>
<evidence type="ECO:0000313" key="4">
    <source>
        <dbReference type="EMBL" id="MBP0726745.1"/>
    </source>
</evidence>
<dbReference type="Proteomes" id="UP000682134">
    <property type="component" value="Unassembled WGS sequence"/>
</dbReference>
<dbReference type="Pfam" id="PF05130">
    <property type="entry name" value="FlgN"/>
    <property type="match status" value="1"/>
</dbReference>
<feature type="region of interest" description="Disordered" evidence="3">
    <location>
        <begin position="143"/>
        <end position="163"/>
    </location>
</feature>
<feature type="compositionally biased region" description="Polar residues" evidence="3">
    <location>
        <begin position="147"/>
        <end position="163"/>
    </location>
</feature>
<keyword evidence="5" id="KW-1185">Reference proteome</keyword>
<keyword evidence="4" id="KW-0969">Cilium</keyword>
<gene>
    <name evidence="4" type="ORF">J5Y03_16425</name>
</gene>
<keyword evidence="2" id="KW-0175">Coiled coil</keyword>
<dbReference type="AlphaFoldDB" id="A0A940NLN0"/>
<dbReference type="SUPFAM" id="SSF140566">
    <property type="entry name" value="FlgN-like"/>
    <property type="match status" value="1"/>
</dbReference>
<evidence type="ECO:0000256" key="2">
    <source>
        <dbReference type="SAM" id="Coils"/>
    </source>
</evidence>
<evidence type="ECO:0000256" key="1">
    <source>
        <dbReference type="ARBA" id="ARBA00022795"/>
    </source>
</evidence>
<keyword evidence="4" id="KW-0966">Cell projection</keyword>
<dbReference type="EMBL" id="JAGIYQ010000014">
    <property type="protein sequence ID" value="MBP0726745.1"/>
    <property type="molecule type" value="Genomic_DNA"/>
</dbReference>
<keyword evidence="1" id="KW-1005">Bacterial flagellum biogenesis</keyword>
<dbReference type="Gene3D" id="1.20.58.300">
    <property type="entry name" value="FlgN-like"/>
    <property type="match status" value="1"/>
</dbReference>
<protein>
    <submittedName>
        <fullName evidence="4">Flagellar protein FlgN</fullName>
    </submittedName>
</protein>
<reference evidence="4" key="1">
    <citation type="submission" date="2021-04" db="EMBL/GenBank/DDBJ databases">
        <title>Genome seq and assembly of Bacillus sp.</title>
        <authorList>
            <person name="Chhetri G."/>
        </authorList>
    </citation>
    <scope>NUCLEOTIDE SEQUENCE</scope>
    <source>
        <strain evidence="4">RG28</strain>
    </source>
</reference>
<proteinExistence type="predicted"/>
<dbReference type="InterPro" id="IPR036679">
    <property type="entry name" value="FlgN-like_sf"/>
</dbReference>
<dbReference type="InterPro" id="IPR007809">
    <property type="entry name" value="FlgN-like"/>
</dbReference>
<organism evidence="4 5">
    <name type="scientific">Gottfriedia endophytica</name>
    <dbReference type="NCBI Taxonomy" id="2820819"/>
    <lineage>
        <taxon>Bacteria</taxon>
        <taxon>Bacillati</taxon>
        <taxon>Bacillota</taxon>
        <taxon>Bacilli</taxon>
        <taxon>Bacillales</taxon>
        <taxon>Bacillaceae</taxon>
        <taxon>Gottfriedia</taxon>
    </lineage>
</organism>
<sequence length="163" mass="18584">MSSILLSSILEQQHEEYKQLLALSKEKSHFITVNDIDGLNEVINKEAKNLLAIETLETKRIECVYALLSGHEWDGDVPTLSDCLKVVSESEAEQLQKQQEQLSNVMNELREINYLNQELIYQSLQFVSLTLSMVQPRQAPINYGPSAKQQVKPKNQGYFDTQA</sequence>
<feature type="coiled-coil region" evidence="2">
    <location>
        <begin position="85"/>
        <end position="115"/>
    </location>
</feature>
<evidence type="ECO:0000256" key="3">
    <source>
        <dbReference type="SAM" id="MobiDB-lite"/>
    </source>
</evidence>
<evidence type="ECO:0000313" key="5">
    <source>
        <dbReference type="Proteomes" id="UP000682134"/>
    </source>
</evidence>